<protein>
    <submittedName>
        <fullName evidence="1">Uncharacterized protein</fullName>
    </submittedName>
</protein>
<accession>A0A9D4S6U7</accession>
<dbReference type="AlphaFoldDB" id="A0A9D4S6U7"/>
<evidence type="ECO:0000313" key="2">
    <source>
        <dbReference type="Proteomes" id="UP000828390"/>
    </source>
</evidence>
<dbReference type="Proteomes" id="UP000828390">
    <property type="component" value="Unassembled WGS sequence"/>
</dbReference>
<dbReference type="PANTHER" id="PTHR26392:SF92">
    <property type="entry name" value="PROTEIN KINASE DOMAIN-CONTAINING PROTEIN"/>
    <property type="match status" value="1"/>
</dbReference>
<proteinExistence type="predicted"/>
<dbReference type="Gene3D" id="3.40.50.300">
    <property type="entry name" value="P-loop containing nucleotide triphosphate hydrolases"/>
    <property type="match status" value="1"/>
</dbReference>
<dbReference type="InterPro" id="IPR027417">
    <property type="entry name" value="P-loop_NTPase"/>
</dbReference>
<dbReference type="PANTHER" id="PTHR26392">
    <property type="entry name" value="MITOGEN-ACTIVATED PROTEIN KINASE KINASE KINASE 7-RELATED"/>
    <property type="match status" value="1"/>
</dbReference>
<reference evidence="1" key="1">
    <citation type="journal article" date="2019" name="bioRxiv">
        <title>The Genome of the Zebra Mussel, Dreissena polymorpha: A Resource for Invasive Species Research.</title>
        <authorList>
            <person name="McCartney M.A."/>
            <person name="Auch B."/>
            <person name="Kono T."/>
            <person name="Mallez S."/>
            <person name="Zhang Y."/>
            <person name="Obille A."/>
            <person name="Becker A."/>
            <person name="Abrahante J.E."/>
            <person name="Garbe J."/>
            <person name="Badalamenti J.P."/>
            <person name="Herman A."/>
            <person name="Mangelson H."/>
            <person name="Liachko I."/>
            <person name="Sullivan S."/>
            <person name="Sone E.D."/>
            <person name="Koren S."/>
            <person name="Silverstein K.A.T."/>
            <person name="Beckman K.B."/>
            <person name="Gohl D.M."/>
        </authorList>
    </citation>
    <scope>NUCLEOTIDE SEQUENCE</scope>
    <source>
        <strain evidence="1">Duluth1</strain>
        <tissue evidence="1">Whole animal</tissue>
    </source>
</reference>
<gene>
    <name evidence="1" type="ORF">DPMN_016771</name>
</gene>
<dbReference type="OrthoDB" id="8927528at2759"/>
<reference evidence="1" key="2">
    <citation type="submission" date="2020-11" db="EMBL/GenBank/DDBJ databases">
        <authorList>
            <person name="McCartney M.A."/>
            <person name="Auch B."/>
            <person name="Kono T."/>
            <person name="Mallez S."/>
            <person name="Becker A."/>
            <person name="Gohl D.M."/>
            <person name="Silverstein K.A.T."/>
            <person name="Koren S."/>
            <person name="Bechman K.B."/>
            <person name="Herman A."/>
            <person name="Abrahante J.E."/>
            <person name="Garbe J."/>
        </authorList>
    </citation>
    <scope>NUCLEOTIDE SEQUENCE</scope>
    <source>
        <strain evidence="1">Duluth1</strain>
        <tissue evidence="1">Whole animal</tissue>
    </source>
</reference>
<evidence type="ECO:0000313" key="1">
    <source>
        <dbReference type="EMBL" id="KAH3892648.1"/>
    </source>
</evidence>
<keyword evidence="2" id="KW-1185">Reference proteome</keyword>
<dbReference type="EMBL" id="JAIWYP010000001">
    <property type="protein sequence ID" value="KAH3892648.1"/>
    <property type="molecule type" value="Genomic_DNA"/>
</dbReference>
<comment type="caution">
    <text evidence="1">The sequence shown here is derived from an EMBL/GenBank/DDBJ whole genome shotgun (WGS) entry which is preliminary data.</text>
</comment>
<organism evidence="1 2">
    <name type="scientific">Dreissena polymorpha</name>
    <name type="common">Zebra mussel</name>
    <name type="synonym">Mytilus polymorpha</name>
    <dbReference type="NCBI Taxonomy" id="45954"/>
    <lineage>
        <taxon>Eukaryota</taxon>
        <taxon>Metazoa</taxon>
        <taxon>Spiralia</taxon>
        <taxon>Lophotrochozoa</taxon>
        <taxon>Mollusca</taxon>
        <taxon>Bivalvia</taxon>
        <taxon>Autobranchia</taxon>
        <taxon>Heteroconchia</taxon>
        <taxon>Euheterodonta</taxon>
        <taxon>Imparidentia</taxon>
        <taxon>Neoheterodontei</taxon>
        <taxon>Myida</taxon>
        <taxon>Dreissenoidea</taxon>
        <taxon>Dreissenidae</taxon>
        <taxon>Dreissena</taxon>
    </lineage>
</organism>
<name>A0A9D4S6U7_DREPO</name>
<sequence length="465" mass="54176">MLQLDGAYPSLEDIEKTDDLLDLLLIAEEHHVQFDDLSSVPELKERLVLEYWRRKGRRPYVEISESMARDGKEDKAKRQQLIEMFQKLLRIVQPSDESQNQKFVNDFLSSDGTTDNILEDCNKRIRELGKDDAILLVAGMDSVPFNSCSCSSLITSVRYVPRRQFQLIFKDPSKPIFETESPKELSMTRRKAKWEDHGVKEVRVYLPLDILKGGLVLTDSSSIGKEEFLEDYLMEYIAENDVLGFIYVIFSDNAGGVQEDRLLQLLKLVIKEQKKNDKALPFDPKAAMFVANRFDAVVESEKETVKQHITSMLRSCYPQFDDSKIVFFSTQNAKRDIAAHPDYISENFRTLIDSLSRLYSYVTERRLRVCYKWIEYILQRVSHVMKSATTRFALSKIENTERSRRHRHRLEKLQTDADDVIKELRAEVVDQAKKISQELQRHLQQPMTKMRLTSSWKDGEIPYVP</sequence>